<accession>A0A6B8RDN7</accession>
<evidence type="ECO:0000313" key="10">
    <source>
        <dbReference type="Proteomes" id="UP000426246"/>
    </source>
</evidence>
<feature type="transmembrane region" description="Helical" evidence="7">
    <location>
        <begin position="98"/>
        <end position="121"/>
    </location>
</feature>
<evidence type="ECO:0000259" key="8">
    <source>
        <dbReference type="Pfam" id="PF00884"/>
    </source>
</evidence>
<evidence type="ECO:0000256" key="4">
    <source>
        <dbReference type="ARBA" id="ARBA00022692"/>
    </source>
</evidence>
<evidence type="ECO:0000256" key="7">
    <source>
        <dbReference type="SAM" id="Phobius"/>
    </source>
</evidence>
<keyword evidence="6 7" id="KW-0472">Membrane</keyword>
<feature type="transmembrane region" description="Helical" evidence="7">
    <location>
        <begin position="141"/>
        <end position="162"/>
    </location>
</feature>
<dbReference type="Pfam" id="PF00884">
    <property type="entry name" value="Sulfatase"/>
    <property type="match status" value="1"/>
</dbReference>
<dbReference type="GO" id="GO:0005886">
    <property type="term" value="C:plasma membrane"/>
    <property type="evidence" value="ECO:0007669"/>
    <property type="project" value="UniProtKB-SubCell"/>
</dbReference>
<evidence type="ECO:0000256" key="3">
    <source>
        <dbReference type="ARBA" id="ARBA00022475"/>
    </source>
</evidence>
<comment type="pathway">
    <text evidence="2">Cell wall biogenesis; lipoteichoic acid biosynthesis.</text>
</comment>
<sequence length="653" mass="73937">MQIKLSKLSPFNRLRKPSRIERNPKLKYSLILAVLLIAPYLLTFGVEFIQRRSIHDTLNWMTVHSNLLNLNVLIDFLIVVFVYCLLGSLIPSLAVTSLLLVLGSLISYFKIKLIGVPFFPWDLKMNKEVVDILPLVMNASMLRYIVVLVVFIGLIFLMRLLLPRFSLPLITRISVGLVSLLLLYLFAIKIPPVKWLMQKSQVSNILWNQQQNYSLNGQSLAFMMNLQNSKMPTPDGYSEASIKAIADKLSTQSLTASAKVGGSIPATTKKPNVIFVMNEAFWDPTLMTNVTFSEDPVPTIHQLQKETTSGYMLSPQIGGGTSNVEFEVLTGDSVSFLPNGAIAYQQYIHKPLPSLASYFSGQGYKSLALHSYVSYFYNRENVYKYLGFESFKSSENFINPEIKGGFIADDEFSRNLIEEVDKTEDPMFIYGITMQNHGSYEGKTRYSNLPIKVKGNFTPAAQQLIDNYTQGAHDADHGLKLLIDHFKQSAEPTVIVFYGDHLPMLGFDYDVFHQSGFVQSGKPEEWSLEEIKKMHSVPFVMWSNMDLPNKSFPIMSNSFLGAYVLDALNLKMPAPFAANFEVSRKVPGLISNLVIDADQKLYAEVPEKDKAVVEQYKQLQYDELFGKKYLADFIDQDYLNKGPNPKYNVEFKK</sequence>
<comment type="subcellular location">
    <subcellularLocation>
        <location evidence="1">Cell membrane</location>
        <topology evidence="1">Multi-pass membrane protein</topology>
    </subcellularLocation>
</comment>
<dbReference type="PANTHER" id="PTHR47371">
    <property type="entry name" value="LIPOTEICHOIC ACID SYNTHASE"/>
    <property type="match status" value="1"/>
</dbReference>
<feature type="transmembrane region" description="Helical" evidence="7">
    <location>
        <begin position="26"/>
        <end position="46"/>
    </location>
</feature>
<dbReference type="OrthoDB" id="243547at2"/>
<gene>
    <name evidence="9" type="ORF">EHS13_04720</name>
</gene>
<proteinExistence type="predicted"/>
<dbReference type="Proteomes" id="UP000426246">
    <property type="component" value="Chromosome"/>
</dbReference>
<dbReference type="PANTHER" id="PTHR47371:SF3">
    <property type="entry name" value="PHOSPHOGLYCEROL TRANSFERASE I"/>
    <property type="match status" value="1"/>
</dbReference>
<dbReference type="InterPro" id="IPR000917">
    <property type="entry name" value="Sulfatase_N"/>
</dbReference>
<reference evidence="10" key="1">
    <citation type="submission" date="2018-11" db="EMBL/GenBank/DDBJ databases">
        <title>Complete genome sequence of Paenibacillus sp. ML311-T8.</title>
        <authorList>
            <person name="Nam Y.-D."/>
            <person name="Kang J."/>
            <person name="Chung W.-H."/>
            <person name="Park Y.S."/>
        </authorList>
    </citation>
    <scope>NUCLEOTIDE SEQUENCE [LARGE SCALE GENOMIC DNA]</scope>
    <source>
        <strain evidence="10">ML311-T8</strain>
    </source>
</reference>
<evidence type="ECO:0000256" key="2">
    <source>
        <dbReference type="ARBA" id="ARBA00004936"/>
    </source>
</evidence>
<dbReference type="InterPro" id="IPR050448">
    <property type="entry name" value="OpgB/LTA_synthase_biosynth"/>
</dbReference>
<keyword evidence="5 7" id="KW-1133">Transmembrane helix</keyword>
<protein>
    <submittedName>
        <fullName evidence="9">LTA synthase family protein</fullName>
    </submittedName>
</protein>
<dbReference type="AlphaFoldDB" id="A0A6B8RDN7"/>
<dbReference type="InterPro" id="IPR017850">
    <property type="entry name" value="Alkaline_phosphatase_core_sf"/>
</dbReference>
<evidence type="ECO:0000256" key="1">
    <source>
        <dbReference type="ARBA" id="ARBA00004651"/>
    </source>
</evidence>
<dbReference type="RefSeq" id="WP_155699260.1">
    <property type="nucleotide sequence ID" value="NZ_CP034235.1"/>
</dbReference>
<keyword evidence="4 7" id="KW-0812">Transmembrane</keyword>
<dbReference type="KEGG" id="ppsc:EHS13_04720"/>
<dbReference type="CDD" id="cd16015">
    <property type="entry name" value="LTA_synthase"/>
    <property type="match status" value="1"/>
</dbReference>
<name>A0A6B8RDN7_9BACL</name>
<evidence type="ECO:0000256" key="6">
    <source>
        <dbReference type="ARBA" id="ARBA00023136"/>
    </source>
</evidence>
<keyword evidence="3" id="KW-1003">Cell membrane</keyword>
<dbReference type="SUPFAM" id="SSF53649">
    <property type="entry name" value="Alkaline phosphatase-like"/>
    <property type="match status" value="1"/>
</dbReference>
<evidence type="ECO:0000313" key="9">
    <source>
        <dbReference type="EMBL" id="QGQ94260.1"/>
    </source>
</evidence>
<organism evidence="9 10">
    <name type="scientific">Paenibacillus psychroresistens</name>
    <dbReference type="NCBI Taxonomy" id="1778678"/>
    <lineage>
        <taxon>Bacteria</taxon>
        <taxon>Bacillati</taxon>
        <taxon>Bacillota</taxon>
        <taxon>Bacilli</taxon>
        <taxon>Bacillales</taxon>
        <taxon>Paenibacillaceae</taxon>
        <taxon>Paenibacillus</taxon>
    </lineage>
</organism>
<dbReference type="EMBL" id="CP034235">
    <property type="protein sequence ID" value="QGQ94260.1"/>
    <property type="molecule type" value="Genomic_DNA"/>
</dbReference>
<dbReference type="Gene3D" id="3.40.720.10">
    <property type="entry name" value="Alkaline Phosphatase, subunit A"/>
    <property type="match status" value="1"/>
</dbReference>
<feature type="domain" description="Sulfatase N-terminal" evidence="8">
    <location>
        <begin position="271"/>
        <end position="569"/>
    </location>
</feature>
<evidence type="ECO:0000256" key="5">
    <source>
        <dbReference type="ARBA" id="ARBA00022989"/>
    </source>
</evidence>
<feature type="transmembrane region" description="Helical" evidence="7">
    <location>
        <begin position="66"/>
        <end position="86"/>
    </location>
</feature>
<feature type="transmembrane region" description="Helical" evidence="7">
    <location>
        <begin position="169"/>
        <end position="188"/>
    </location>
</feature>
<keyword evidence="10" id="KW-1185">Reference proteome</keyword>